<dbReference type="SUPFAM" id="SSF82171">
    <property type="entry name" value="DPP6 N-terminal domain-like"/>
    <property type="match status" value="1"/>
</dbReference>
<dbReference type="InterPro" id="IPR045550">
    <property type="entry name" value="AARE_N"/>
</dbReference>
<evidence type="ECO:0000256" key="5">
    <source>
        <dbReference type="ARBA" id="ARBA00012917"/>
    </source>
</evidence>
<dbReference type="InterPro" id="IPR029058">
    <property type="entry name" value="AB_hydrolase_fold"/>
</dbReference>
<keyword evidence="7" id="KW-0378">Hydrolase</keyword>
<comment type="caution">
    <text evidence="11">The sequence shown here is derived from an EMBL/GenBank/DDBJ whole genome shotgun (WGS) entry which is preliminary data.</text>
</comment>
<evidence type="ECO:0000259" key="10">
    <source>
        <dbReference type="Pfam" id="PF19283"/>
    </source>
</evidence>
<dbReference type="InterPro" id="IPR001375">
    <property type="entry name" value="Peptidase_S9_cat"/>
</dbReference>
<dbReference type="PANTHER" id="PTHR42776:SF4">
    <property type="entry name" value="ACYLAMINO-ACID-RELEASING ENZYME"/>
    <property type="match status" value="1"/>
</dbReference>
<keyword evidence="6" id="KW-0963">Cytoplasm</keyword>
<comment type="similarity">
    <text evidence="3">Belongs to the peptidase S9C family.</text>
</comment>
<protein>
    <recommendedName>
        <fullName evidence="5">acylaminoacyl-peptidase</fullName>
        <ecNumber evidence="5">3.4.19.1</ecNumber>
    </recommendedName>
    <alternativeName>
        <fullName evidence="8">Dipeptidyl-peptidase V</fullName>
    </alternativeName>
</protein>
<dbReference type="Proteomes" id="UP001175227">
    <property type="component" value="Unassembled WGS sequence"/>
</dbReference>
<evidence type="ECO:0000256" key="4">
    <source>
        <dbReference type="ARBA" id="ARBA00011881"/>
    </source>
</evidence>
<evidence type="ECO:0000256" key="2">
    <source>
        <dbReference type="ARBA" id="ARBA00004496"/>
    </source>
</evidence>
<evidence type="ECO:0000256" key="6">
    <source>
        <dbReference type="ARBA" id="ARBA00022490"/>
    </source>
</evidence>
<dbReference type="EC" id="3.4.19.1" evidence="5"/>
<organism evidence="11 12">
    <name type="scientific">Armillaria novae-zelandiae</name>
    <dbReference type="NCBI Taxonomy" id="153914"/>
    <lineage>
        <taxon>Eukaryota</taxon>
        <taxon>Fungi</taxon>
        <taxon>Dikarya</taxon>
        <taxon>Basidiomycota</taxon>
        <taxon>Agaricomycotina</taxon>
        <taxon>Agaricomycetes</taxon>
        <taxon>Agaricomycetidae</taxon>
        <taxon>Agaricales</taxon>
        <taxon>Marasmiineae</taxon>
        <taxon>Physalacriaceae</taxon>
        <taxon>Armillaria</taxon>
    </lineage>
</organism>
<evidence type="ECO:0000256" key="8">
    <source>
        <dbReference type="ARBA" id="ARBA00032829"/>
    </source>
</evidence>
<name>A0AA39TB04_9AGAR</name>
<dbReference type="Pfam" id="PF19283">
    <property type="entry name" value="APEH_N"/>
    <property type="match status" value="2"/>
</dbReference>
<gene>
    <name evidence="11" type="ORF">IW261DRAFT_1488025</name>
</gene>
<dbReference type="GO" id="GO:0004252">
    <property type="term" value="F:serine-type endopeptidase activity"/>
    <property type="evidence" value="ECO:0007669"/>
    <property type="project" value="TreeGrafter"/>
</dbReference>
<comment type="catalytic activity">
    <reaction evidence="1">
        <text>Cleavage of an N-acetyl or N-formyl amino acid from the N-terminus of a polypeptide.</text>
        <dbReference type="EC" id="3.4.19.1"/>
    </reaction>
</comment>
<dbReference type="AlphaFoldDB" id="A0AA39TB04"/>
<dbReference type="GO" id="GO:0006508">
    <property type="term" value="P:proteolysis"/>
    <property type="evidence" value="ECO:0007669"/>
    <property type="project" value="InterPro"/>
</dbReference>
<reference evidence="11" key="1">
    <citation type="submission" date="2023-06" db="EMBL/GenBank/DDBJ databases">
        <authorList>
            <consortium name="Lawrence Berkeley National Laboratory"/>
            <person name="Ahrendt S."/>
            <person name="Sahu N."/>
            <person name="Indic B."/>
            <person name="Wong-Bajracharya J."/>
            <person name="Merenyi Z."/>
            <person name="Ke H.-M."/>
            <person name="Monk M."/>
            <person name="Kocsube S."/>
            <person name="Drula E."/>
            <person name="Lipzen A."/>
            <person name="Balint B."/>
            <person name="Henrissat B."/>
            <person name="Andreopoulos B."/>
            <person name="Martin F.M."/>
            <person name="Harder C.B."/>
            <person name="Rigling D."/>
            <person name="Ford K.L."/>
            <person name="Foster G.D."/>
            <person name="Pangilinan J."/>
            <person name="Papanicolaou A."/>
            <person name="Barry K."/>
            <person name="LaButti K."/>
            <person name="Viragh M."/>
            <person name="Koriabine M."/>
            <person name="Yan M."/>
            <person name="Riley R."/>
            <person name="Champramary S."/>
            <person name="Plett K.L."/>
            <person name="Tsai I.J."/>
            <person name="Slot J."/>
            <person name="Sipos G."/>
            <person name="Plett J."/>
            <person name="Nagy L.G."/>
            <person name="Grigoriev I.V."/>
        </authorList>
    </citation>
    <scope>NUCLEOTIDE SEQUENCE</scope>
    <source>
        <strain evidence="11">ICMP 16352</strain>
    </source>
</reference>
<dbReference type="GO" id="GO:0005737">
    <property type="term" value="C:cytoplasm"/>
    <property type="evidence" value="ECO:0007669"/>
    <property type="project" value="UniProtKB-SubCell"/>
</dbReference>
<feature type="domain" description="Peptidase S9 prolyl oligopeptidase catalytic" evidence="9">
    <location>
        <begin position="488"/>
        <end position="699"/>
    </location>
</feature>
<feature type="domain" description="Acylamino-acid-releasing enzyme N-terminal" evidence="10">
    <location>
        <begin position="153"/>
        <end position="401"/>
    </location>
</feature>
<dbReference type="Gene3D" id="3.40.50.1820">
    <property type="entry name" value="alpha/beta hydrolase"/>
    <property type="match status" value="1"/>
</dbReference>
<accession>A0AA39TB04</accession>
<proteinExistence type="inferred from homology"/>
<comment type="subcellular location">
    <subcellularLocation>
        <location evidence="2">Cytoplasm</location>
    </subcellularLocation>
</comment>
<evidence type="ECO:0000313" key="11">
    <source>
        <dbReference type="EMBL" id="KAK0476996.1"/>
    </source>
</evidence>
<evidence type="ECO:0000256" key="7">
    <source>
        <dbReference type="ARBA" id="ARBA00022801"/>
    </source>
</evidence>
<evidence type="ECO:0000256" key="1">
    <source>
        <dbReference type="ARBA" id="ARBA00000721"/>
    </source>
</evidence>
<dbReference type="PANTHER" id="PTHR42776">
    <property type="entry name" value="SERINE PEPTIDASE S9 FAMILY MEMBER"/>
    <property type="match status" value="1"/>
</dbReference>
<comment type="subunit">
    <text evidence="4">Homotetramer.</text>
</comment>
<dbReference type="SUPFAM" id="SSF53474">
    <property type="entry name" value="alpha/beta-Hydrolases"/>
    <property type="match status" value="1"/>
</dbReference>
<keyword evidence="12" id="KW-1185">Reference proteome</keyword>
<dbReference type="GO" id="GO:0008242">
    <property type="term" value="F:omega peptidase activity"/>
    <property type="evidence" value="ECO:0007669"/>
    <property type="project" value="UniProtKB-EC"/>
</dbReference>
<dbReference type="EMBL" id="JAUEPR010000018">
    <property type="protein sequence ID" value="KAK0476996.1"/>
    <property type="molecule type" value="Genomic_DNA"/>
</dbReference>
<evidence type="ECO:0000313" key="12">
    <source>
        <dbReference type="Proteomes" id="UP001175227"/>
    </source>
</evidence>
<evidence type="ECO:0000259" key="9">
    <source>
        <dbReference type="Pfam" id="PF00326"/>
    </source>
</evidence>
<feature type="domain" description="Acylamino-acid-releasing enzyme N-terminal" evidence="10">
    <location>
        <begin position="3"/>
        <end position="149"/>
    </location>
</feature>
<sequence>MGSDIYRELTELPVPVGAQFLQSANSNSTGVEITASIRDHVRNAKRTISKSIYTSQGATILSSLPQDISDVVLSSLSPSLKYRVILRSKDGKRFIELWAEDRLVHLKDVTHLHGDFIGDEYLSSLSFSPPEDLVIYTAEAKSPETESFRYVPSFGEGLTARKTPSLFVYHPENNTLSRIVFDDPVIYGQALFGPFSESATLFATGYEHTADDRLLGIKGCFNRPSGIWKIELPSPITSDNDSKDGLLTIKPKNATKLTSDILSCRSPRIYNQQILVWIANASGGPHASCSTLHTMDLTSMEGQPRTLVESVWEPKEGEFPGLYLGPALARDPFILHHDEPCVVLTSIWGSRSYILRISLTRGKVDTVLDVTDKRDDEFWSYTLLAADGKQRMVLSRSSPRIPCELILYDYDVPGIGESWTDLASFGPSSADTLRTLQSLDVQIIKIPDHFPTETIVVRRKDQANLPCVINPHGGPHATTTTGFVPSTSALAIEGYAISQPNYTGSLGFGEKYVRALMGQCGTVDVSDCIASVRHILSLGLAQEGPGKLFVLGGSHGGFLAAHLIGQYPETFTSAVMRNPVISAGDVWGSDIPDWYFSEFGYAFQMSQSPPYTVGSREYEALQHASPISYVQEVRAAVLLMLGGSDRRVNPKQGLGYYHALKGREGKVKVDLLWFDGEGHPLEGVEASRIGWERTRDWFQST</sequence>
<dbReference type="Pfam" id="PF00326">
    <property type="entry name" value="Peptidase_S9"/>
    <property type="match status" value="1"/>
</dbReference>
<evidence type="ECO:0000256" key="3">
    <source>
        <dbReference type="ARBA" id="ARBA00010040"/>
    </source>
</evidence>